<dbReference type="EMBL" id="CP006773">
    <property type="protein sequence ID" value="AHD03064.1"/>
    <property type="molecule type" value="Genomic_DNA"/>
</dbReference>
<dbReference type="STRING" id="999552.METH_10410"/>
<gene>
    <name evidence="1" type="ORF">METH_10410</name>
</gene>
<name>V9VZ61_9RHOB</name>
<evidence type="ECO:0000313" key="2">
    <source>
        <dbReference type="Proteomes" id="UP000018780"/>
    </source>
</evidence>
<sequence>MMLAAMVPTLHSYKDLSARISGSRGGRLILKPLGGTFAAGEIAVIAYPVSAGG</sequence>
<accession>V9VZ61</accession>
<evidence type="ECO:0000313" key="1">
    <source>
        <dbReference type="EMBL" id="AHD03064.1"/>
    </source>
</evidence>
<proteinExistence type="predicted"/>
<dbReference type="PATRIC" id="fig|999552.6.peg.2080"/>
<protein>
    <submittedName>
        <fullName evidence="1">Uncharacterized protein</fullName>
    </submittedName>
</protein>
<dbReference type="Proteomes" id="UP000018780">
    <property type="component" value="Chromosome"/>
</dbReference>
<dbReference type="HOGENOM" id="CLU_3063009_0_0_5"/>
<keyword evidence="2" id="KW-1185">Reference proteome</keyword>
<organism evidence="1 2">
    <name type="scientific">Leisingera methylohalidivorans DSM 14336</name>
    <dbReference type="NCBI Taxonomy" id="999552"/>
    <lineage>
        <taxon>Bacteria</taxon>
        <taxon>Pseudomonadati</taxon>
        <taxon>Pseudomonadota</taxon>
        <taxon>Alphaproteobacteria</taxon>
        <taxon>Rhodobacterales</taxon>
        <taxon>Roseobacteraceae</taxon>
        <taxon>Leisingera</taxon>
    </lineage>
</organism>
<dbReference type="KEGG" id="lmd:METH_10410"/>
<dbReference type="AlphaFoldDB" id="V9VZ61"/>
<reference evidence="1 2" key="1">
    <citation type="submission" date="2013-09" db="EMBL/GenBank/DDBJ databases">
        <authorList>
            <consortium name="DOE Joint Genome Institute"/>
            <person name="Klenk H.-P."/>
            <person name="Huntemann M."/>
            <person name="Han J."/>
            <person name="Chen A."/>
            <person name="Kyrpides N."/>
            <person name="Mavromatis K."/>
            <person name="Markowitz V."/>
            <person name="Palaniappan K."/>
            <person name="Ivanova N."/>
            <person name="Schaumberg A."/>
            <person name="Pati A."/>
            <person name="Liolios K."/>
            <person name="Nordberg H.P."/>
            <person name="Cantor M.N."/>
            <person name="Hua S.X."/>
            <person name="Woyke T."/>
        </authorList>
    </citation>
    <scope>NUCLEOTIDE SEQUENCE [LARGE SCALE GENOMIC DNA]</scope>
    <source>
        <strain evidence="1 2">DSM 14336</strain>
    </source>
</reference>